<dbReference type="PRINTS" id="PR00455">
    <property type="entry name" value="HTHTETR"/>
</dbReference>
<dbReference type="InterPro" id="IPR050109">
    <property type="entry name" value="HTH-type_TetR-like_transc_reg"/>
</dbReference>
<organism evidence="6 7">
    <name type="scientific">Psychromicrobium lacuslunae</name>
    <dbReference type="NCBI Taxonomy" id="1618207"/>
    <lineage>
        <taxon>Bacteria</taxon>
        <taxon>Bacillati</taxon>
        <taxon>Actinomycetota</taxon>
        <taxon>Actinomycetes</taxon>
        <taxon>Micrococcales</taxon>
        <taxon>Micrococcaceae</taxon>
        <taxon>Psychromicrobium</taxon>
    </lineage>
</organism>
<keyword evidence="3" id="KW-0804">Transcription</keyword>
<keyword evidence="2 4" id="KW-0238">DNA-binding</keyword>
<name>A0A0D4C0A6_9MICC</name>
<evidence type="ECO:0000259" key="5">
    <source>
        <dbReference type="PROSITE" id="PS50977"/>
    </source>
</evidence>
<keyword evidence="1" id="KW-0805">Transcription regulation</keyword>
<evidence type="ECO:0000256" key="2">
    <source>
        <dbReference type="ARBA" id="ARBA00023125"/>
    </source>
</evidence>
<dbReference type="GO" id="GO:0000976">
    <property type="term" value="F:transcription cis-regulatory region binding"/>
    <property type="evidence" value="ECO:0007669"/>
    <property type="project" value="TreeGrafter"/>
</dbReference>
<dbReference type="STRING" id="1618207.UM93_10185"/>
<dbReference type="PANTHER" id="PTHR30055">
    <property type="entry name" value="HTH-TYPE TRANSCRIPTIONAL REGULATOR RUTR"/>
    <property type="match status" value="1"/>
</dbReference>
<dbReference type="PATRIC" id="fig|1618207.4.peg.2068"/>
<dbReference type="GO" id="GO:0003700">
    <property type="term" value="F:DNA-binding transcription factor activity"/>
    <property type="evidence" value="ECO:0007669"/>
    <property type="project" value="TreeGrafter"/>
</dbReference>
<dbReference type="GO" id="GO:0045892">
    <property type="term" value="P:negative regulation of DNA-templated transcription"/>
    <property type="evidence" value="ECO:0007669"/>
    <property type="project" value="InterPro"/>
</dbReference>
<dbReference type="PANTHER" id="PTHR30055:SF234">
    <property type="entry name" value="HTH-TYPE TRANSCRIPTIONAL REGULATOR BETI"/>
    <property type="match status" value="1"/>
</dbReference>
<dbReference type="Proteomes" id="UP000061839">
    <property type="component" value="Chromosome"/>
</dbReference>
<dbReference type="InterPro" id="IPR003012">
    <property type="entry name" value="Tet_transcr_reg_TetR"/>
</dbReference>
<keyword evidence="7" id="KW-1185">Reference proteome</keyword>
<evidence type="ECO:0000256" key="1">
    <source>
        <dbReference type="ARBA" id="ARBA00023015"/>
    </source>
</evidence>
<dbReference type="PROSITE" id="PS50977">
    <property type="entry name" value="HTH_TETR_2"/>
    <property type="match status" value="1"/>
</dbReference>
<evidence type="ECO:0000256" key="3">
    <source>
        <dbReference type="ARBA" id="ARBA00023163"/>
    </source>
</evidence>
<dbReference type="GO" id="GO:0046677">
    <property type="term" value="P:response to antibiotic"/>
    <property type="evidence" value="ECO:0007669"/>
    <property type="project" value="InterPro"/>
</dbReference>
<dbReference type="RefSeq" id="WP_045075399.1">
    <property type="nucleotide sequence ID" value="NZ_CP011005.1"/>
</dbReference>
<dbReference type="InterPro" id="IPR009057">
    <property type="entry name" value="Homeodomain-like_sf"/>
</dbReference>
<dbReference type="Gene3D" id="1.10.10.60">
    <property type="entry name" value="Homeodomain-like"/>
    <property type="match status" value="1"/>
</dbReference>
<evidence type="ECO:0000313" key="6">
    <source>
        <dbReference type="EMBL" id="AJT41796.1"/>
    </source>
</evidence>
<dbReference type="InterPro" id="IPR036271">
    <property type="entry name" value="Tet_transcr_reg_TetR-rel_C_sf"/>
</dbReference>
<feature type="DNA-binding region" description="H-T-H motif" evidence="4">
    <location>
        <begin position="25"/>
        <end position="44"/>
    </location>
</feature>
<evidence type="ECO:0000313" key="7">
    <source>
        <dbReference type="Proteomes" id="UP000061839"/>
    </source>
</evidence>
<dbReference type="HOGENOM" id="CLU_069543_2_2_11"/>
<feature type="domain" description="HTH tetR-type" evidence="5">
    <location>
        <begin position="2"/>
        <end position="62"/>
    </location>
</feature>
<dbReference type="PRINTS" id="PR00400">
    <property type="entry name" value="TETREPRESSOR"/>
</dbReference>
<dbReference type="KEGG" id="ari:UM93_10185"/>
<evidence type="ECO:0000256" key="4">
    <source>
        <dbReference type="PROSITE-ProRule" id="PRU00335"/>
    </source>
</evidence>
<accession>A0A0D4C0A6</accession>
<dbReference type="AlphaFoldDB" id="A0A0D4C0A6"/>
<proteinExistence type="predicted"/>
<gene>
    <name evidence="6" type="ORF">UM93_10185</name>
</gene>
<dbReference type="OrthoDB" id="3819648at2"/>
<dbReference type="SUPFAM" id="SSF46689">
    <property type="entry name" value="Homeodomain-like"/>
    <property type="match status" value="1"/>
</dbReference>
<protein>
    <recommendedName>
        <fullName evidence="5">HTH tetR-type domain-containing protein</fullName>
    </recommendedName>
</protein>
<sequence>MALSEERILDAAIEVLNAYGLASTSMRQIAKEIGVQPNSIYWYIKSKQELLAKIAERILNSSDQHSQASPNTPQLAAAQIHRLLLEFRANMLSIRDGAEIVSLAQALQHAPLQPTQQITELLATSTDQRAAEWGARALVHYALGLVAGEQNQGELRRAGILDSAEPESETATEFSFGVQTILRGLGLPAEQD</sequence>
<dbReference type="Gene3D" id="1.10.357.10">
    <property type="entry name" value="Tetracycline Repressor, domain 2"/>
    <property type="match status" value="1"/>
</dbReference>
<dbReference type="Pfam" id="PF00440">
    <property type="entry name" value="TetR_N"/>
    <property type="match status" value="1"/>
</dbReference>
<dbReference type="InterPro" id="IPR001647">
    <property type="entry name" value="HTH_TetR"/>
</dbReference>
<reference evidence="6 7" key="1">
    <citation type="journal article" date="2015" name="Genome Announc.">
        <title>Complete Genome Sequencing of Protease-Producing Novel Arthrobacter sp. Strain IHBB 11108 Using PacBio Single-Molecule Real-Time Sequencing Technology.</title>
        <authorList>
            <person name="Kiran S."/>
            <person name="Swarnkar M.K."/>
            <person name="Pal M."/>
            <person name="Thakur R."/>
            <person name="Tewari R."/>
            <person name="Singh A.K."/>
            <person name="Gulati A."/>
        </authorList>
    </citation>
    <scope>NUCLEOTIDE SEQUENCE [LARGE SCALE GENOMIC DNA]</scope>
    <source>
        <strain evidence="6 7">IHBB 11108</strain>
    </source>
</reference>
<dbReference type="SUPFAM" id="SSF48498">
    <property type="entry name" value="Tetracyclin repressor-like, C-terminal domain"/>
    <property type="match status" value="1"/>
</dbReference>
<dbReference type="EMBL" id="CP011005">
    <property type="protein sequence ID" value="AJT41796.1"/>
    <property type="molecule type" value="Genomic_DNA"/>
</dbReference>